<evidence type="ECO:0000313" key="4">
    <source>
        <dbReference type="RefSeq" id="XP_037883547.1"/>
    </source>
</evidence>
<keyword evidence="2" id="KW-0812">Transmembrane</keyword>
<dbReference type="Proteomes" id="UP000092443">
    <property type="component" value="Unplaced"/>
</dbReference>
<name>A0A8U0WD87_9MUSC</name>
<evidence type="ECO:0000256" key="1">
    <source>
        <dbReference type="SAM" id="MobiDB-lite"/>
    </source>
</evidence>
<proteinExistence type="predicted"/>
<feature type="compositionally biased region" description="Low complexity" evidence="1">
    <location>
        <begin position="527"/>
        <end position="548"/>
    </location>
</feature>
<accession>A0A8U0WD87</accession>
<dbReference type="KEGG" id="gfs:119633840"/>
<reference evidence="4" key="1">
    <citation type="submission" date="2025-08" db="UniProtKB">
        <authorList>
            <consortium name="RefSeq"/>
        </authorList>
    </citation>
    <scope>IDENTIFICATION</scope>
    <source>
        <tissue evidence="4">Whole body pupa</tissue>
    </source>
</reference>
<dbReference type="RefSeq" id="XP_037883547.1">
    <property type="nucleotide sequence ID" value="XM_038027619.1"/>
</dbReference>
<sequence length="577" mass="64995">MSVCFLRKDNKNKTLLFKRQQSSSKLLLVFALAMLVMQHFMLVSGNTPKGLRTHLRSAKLSSVHSLPEINADRTAGKYEIRSISGEPNYKSVNLTWEVEFVTTPSNQAADAVNEVELPKVFQIYFCELQTFGPHRCRSKSIDETKQTNAFLADDKIRQTRQYEAYIDNLRMATKYRFHIRPQSRRRDIKVTGRSEIFSNEVEDFNENANGQTIIIPTKGFSAQATKCLPHASEIVVETGPYFAGKIVVDGGKCGIKGNPEDPRDTYTMRIEHQACGSLVKPETNTVETFITVQENLGIFTHSTRRFVVVCSYQSGMQTVRASFSVPGKGGVAAVEHSNDDEDRKGRLLEPPKFVDKSELVLKENNDEDLSSLTTEKTEANETEALVKEIENHLLHANETETIISMQNSSEHDVLSAVAWLENIVPNVNEDHIKSKEMKRENENKENIAEYAKLVLNRNGQDEEMIAGLLHEAQTGKAFIDSLVKFDTLNVSSVALTILLSVILLLVFLLIFYREFKRRNMPNQRQQLSSTLSLSSSSSSSLPSSSSVSTNLPRLNHRHLQQLTLPRSLQTKNQELLA</sequence>
<gene>
    <name evidence="4" type="primary">LOC119633840</name>
</gene>
<feature type="transmembrane region" description="Helical" evidence="2">
    <location>
        <begin position="493"/>
        <end position="512"/>
    </location>
</feature>
<dbReference type="GeneID" id="119633840"/>
<keyword evidence="3" id="KW-1185">Reference proteome</keyword>
<feature type="region of interest" description="Disordered" evidence="1">
    <location>
        <begin position="526"/>
        <end position="550"/>
    </location>
</feature>
<evidence type="ECO:0000256" key="2">
    <source>
        <dbReference type="SAM" id="Phobius"/>
    </source>
</evidence>
<organism evidence="3 4">
    <name type="scientific">Glossina fuscipes</name>
    <dbReference type="NCBI Taxonomy" id="7396"/>
    <lineage>
        <taxon>Eukaryota</taxon>
        <taxon>Metazoa</taxon>
        <taxon>Ecdysozoa</taxon>
        <taxon>Arthropoda</taxon>
        <taxon>Hexapoda</taxon>
        <taxon>Insecta</taxon>
        <taxon>Pterygota</taxon>
        <taxon>Neoptera</taxon>
        <taxon>Endopterygota</taxon>
        <taxon>Diptera</taxon>
        <taxon>Brachycera</taxon>
        <taxon>Muscomorpha</taxon>
        <taxon>Hippoboscoidea</taxon>
        <taxon>Glossinidae</taxon>
        <taxon>Glossina</taxon>
    </lineage>
</organism>
<evidence type="ECO:0000313" key="3">
    <source>
        <dbReference type="Proteomes" id="UP000092443"/>
    </source>
</evidence>
<protein>
    <submittedName>
        <fullName evidence="4">Uncharacterized protein LOC119633840 isoform X1</fullName>
    </submittedName>
</protein>
<dbReference type="AlphaFoldDB" id="A0A8U0WD87"/>
<keyword evidence="2" id="KW-1133">Transmembrane helix</keyword>
<keyword evidence="2" id="KW-0472">Membrane</keyword>